<accession>A0A0E9VPB8</accession>
<dbReference type="EMBL" id="GBXM01029484">
    <property type="protein sequence ID" value="JAH79093.1"/>
    <property type="molecule type" value="Transcribed_RNA"/>
</dbReference>
<dbReference type="AlphaFoldDB" id="A0A0E9VPB8"/>
<reference evidence="1" key="1">
    <citation type="submission" date="2014-11" db="EMBL/GenBank/DDBJ databases">
        <authorList>
            <person name="Amaro Gonzalez C."/>
        </authorList>
    </citation>
    <scope>NUCLEOTIDE SEQUENCE</scope>
</reference>
<organism evidence="1">
    <name type="scientific">Anguilla anguilla</name>
    <name type="common">European freshwater eel</name>
    <name type="synonym">Muraena anguilla</name>
    <dbReference type="NCBI Taxonomy" id="7936"/>
    <lineage>
        <taxon>Eukaryota</taxon>
        <taxon>Metazoa</taxon>
        <taxon>Chordata</taxon>
        <taxon>Craniata</taxon>
        <taxon>Vertebrata</taxon>
        <taxon>Euteleostomi</taxon>
        <taxon>Actinopterygii</taxon>
        <taxon>Neopterygii</taxon>
        <taxon>Teleostei</taxon>
        <taxon>Anguilliformes</taxon>
        <taxon>Anguillidae</taxon>
        <taxon>Anguilla</taxon>
    </lineage>
</organism>
<evidence type="ECO:0000313" key="1">
    <source>
        <dbReference type="EMBL" id="JAH79093.1"/>
    </source>
</evidence>
<reference evidence="1" key="2">
    <citation type="journal article" date="2015" name="Fish Shellfish Immunol.">
        <title>Early steps in the European eel (Anguilla anguilla)-Vibrio vulnificus interaction in the gills: Role of the RtxA13 toxin.</title>
        <authorList>
            <person name="Callol A."/>
            <person name="Pajuelo D."/>
            <person name="Ebbesson L."/>
            <person name="Teles M."/>
            <person name="MacKenzie S."/>
            <person name="Amaro C."/>
        </authorList>
    </citation>
    <scope>NUCLEOTIDE SEQUENCE</scope>
</reference>
<sequence length="28" mass="3184">MCTRLRRTGAPRLIVANFSHNKNDSDPL</sequence>
<name>A0A0E9VPB8_ANGAN</name>
<proteinExistence type="predicted"/>
<dbReference type="EMBL" id="GBXM01050675">
    <property type="protein sequence ID" value="JAH57902.1"/>
    <property type="molecule type" value="Transcribed_RNA"/>
</dbReference>
<protein>
    <submittedName>
        <fullName evidence="1">Uncharacterized protein</fullName>
    </submittedName>
</protein>